<dbReference type="PANTHER" id="PTHR20883">
    <property type="entry name" value="PHYTANOYL-COA DIOXYGENASE DOMAIN CONTAINING 1"/>
    <property type="match status" value="1"/>
</dbReference>
<sequence length="273" mass="30453">MTLDPDQIARYRREGFLSPLTVMTESEMAVRLRALEEIERSRAGRLAPQHNIKAHLLIPWVWDLVHHPEVVEPVRALLGPDVLCWAAGFFDKRPGDQKFVSWHQDSTYWGLSEPDGLTAWVALTPSIPENGCMRVSPRTHHTPLAHADTGDRANMLPGREIVVAEVDEAAAIDIILTPGEMSLHHALLIHGSQPNTSGQRRCGLAIRYIPGHVTRRSSEAGSATLVAGRDHGHFTPELPPEAAFHPDALARYAVIQRQWMRDVFSEFSRGRTS</sequence>
<dbReference type="EMBL" id="CP114029">
    <property type="protein sequence ID" value="WAP70722.1"/>
    <property type="molecule type" value="Genomic_DNA"/>
</dbReference>
<comment type="cofactor">
    <cofactor evidence="1">
        <name>Fe(2+)</name>
        <dbReference type="ChEBI" id="CHEBI:29033"/>
    </cofactor>
</comment>
<dbReference type="SUPFAM" id="SSF51197">
    <property type="entry name" value="Clavaminate synthase-like"/>
    <property type="match status" value="1"/>
</dbReference>
<accession>A0ABY7C4G1</accession>
<dbReference type="GO" id="GO:0051213">
    <property type="term" value="F:dioxygenase activity"/>
    <property type="evidence" value="ECO:0007669"/>
    <property type="project" value="UniProtKB-KW"/>
</dbReference>
<dbReference type="InterPro" id="IPR008775">
    <property type="entry name" value="Phytyl_CoA_dOase-like"/>
</dbReference>
<proteinExistence type="predicted"/>
<reference evidence="2" key="1">
    <citation type="submission" date="2022-12" db="EMBL/GenBank/DDBJ databases">
        <title>Jiella pelagia sp. nov., isolated from phosphonate enriched culture of Northwest Pacific surface seawater.</title>
        <authorList>
            <person name="Shin D.Y."/>
            <person name="Hwang C.Y."/>
        </authorList>
    </citation>
    <scope>NUCLEOTIDE SEQUENCE</scope>
    <source>
        <strain evidence="2">HL-NP1</strain>
    </source>
</reference>
<protein>
    <submittedName>
        <fullName evidence="2">Phytanoyl-CoA dioxygenase family protein</fullName>
    </submittedName>
</protein>
<keyword evidence="2" id="KW-0223">Dioxygenase</keyword>
<keyword evidence="2" id="KW-0560">Oxidoreductase</keyword>
<gene>
    <name evidence="2" type="ORF">OH818_12310</name>
</gene>
<dbReference type="Gene3D" id="2.60.120.620">
    <property type="entry name" value="q2cbj1_9rhob like domain"/>
    <property type="match status" value="1"/>
</dbReference>
<dbReference type="Pfam" id="PF05721">
    <property type="entry name" value="PhyH"/>
    <property type="match status" value="1"/>
</dbReference>
<dbReference type="PANTHER" id="PTHR20883:SF48">
    <property type="entry name" value="ECTOINE DIOXYGENASE"/>
    <property type="match status" value="1"/>
</dbReference>
<dbReference type="Proteomes" id="UP001164020">
    <property type="component" value="Chromosome"/>
</dbReference>
<dbReference type="RefSeq" id="WP_268883244.1">
    <property type="nucleotide sequence ID" value="NZ_CP114029.1"/>
</dbReference>
<keyword evidence="3" id="KW-1185">Reference proteome</keyword>
<evidence type="ECO:0000256" key="1">
    <source>
        <dbReference type="ARBA" id="ARBA00001954"/>
    </source>
</evidence>
<evidence type="ECO:0000313" key="2">
    <source>
        <dbReference type="EMBL" id="WAP70722.1"/>
    </source>
</evidence>
<name>A0ABY7C4G1_9HYPH</name>
<evidence type="ECO:0000313" key="3">
    <source>
        <dbReference type="Proteomes" id="UP001164020"/>
    </source>
</evidence>
<organism evidence="2 3">
    <name type="scientific">Jiella pelagia</name>
    <dbReference type="NCBI Taxonomy" id="2986949"/>
    <lineage>
        <taxon>Bacteria</taxon>
        <taxon>Pseudomonadati</taxon>
        <taxon>Pseudomonadota</taxon>
        <taxon>Alphaproteobacteria</taxon>
        <taxon>Hyphomicrobiales</taxon>
        <taxon>Aurantimonadaceae</taxon>
        <taxon>Jiella</taxon>
    </lineage>
</organism>